<dbReference type="Proteomes" id="UP000051236">
    <property type="component" value="Unassembled WGS sequence"/>
</dbReference>
<keyword evidence="4 6" id="KW-1133">Transmembrane helix</keyword>
<dbReference type="PANTHER" id="PTHR33545:SF4">
    <property type="entry name" value="UPF0750 MEMBRANE PROTEIN YXKD"/>
    <property type="match status" value="1"/>
</dbReference>
<dbReference type="InterPro" id="IPR015867">
    <property type="entry name" value="N-reg_PII/ATP_PRibTrfase_C"/>
</dbReference>
<dbReference type="Pfam" id="PF02588">
    <property type="entry name" value="YitT_membrane"/>
    <property type="match status" value="1"/>
</dbReference>
<keyword evidence="9" id="KW-1185">Reference proteome</keyword>
<sequence>MHLNKQHQTILKNGLLIVLGAIFYALAINYFLIPHKIGEGGVTGIMNVLYYTLGISPALTNLVLNGLLLIVGFRYLGSKTIWYTVWAVLCISFFLRLPVLYHYHTNQTIIPALVGGVLMGISMGIIFRADGTVAGSTILAKILNRYFGLSNGTGTLIFDLAVAIPSVVVIGFENTILTVIELYTSAVVVNRFLDRFGAKKSVTIITEETSAVTEKISNTLKQGITVVQARGYYSKTERLMLYLVCSQKQLAQLVPLVSEVDPNALVIVEQVRSVKGHMLEKIL</sequence>
<evidence type="ECO:0000259" key="7">
    <source>
        <dbReference type="Pfam" id="PF10035"/>
    </source>
</evidence>
<dbReference type="RefSeq" id="WP_035450698.1">
    <property type="nucleotide sequence ID" value="NZ_AZGA01000088.1"/>
</dbReference>
<dbReference type="OrthoDB" id="1758221at2"/>
<dbReference type="PIRSF" id="PIRSF006483">
    <property type="entry name" value="Membrane_protein_YitT"/>
    <property type="match status" value="1"/>
</dbReference>
<dbReference type="eggNOG" id="COG1284">
    <property type="taxonomic scope" value="Bacteria"/>
</dbReference>
<dbReference type="CDD" id="cd16380">
    <property type="entry name" value="YitT_C"/>
    <property type="match status" value="1"/>
</dbReference>
<dbReference type="Gene3D" id="3.30.70.120">
    <property type="match status" value="1"/>
</dbReference>
<feature type="domain" description="DUF2179" evidence="7">
    <location>
        <begin position="223"/>
        <end position="276"/>
    </location>
</feature>
<reference evidence="8 9" key="1">
    <citation type="journal article" date="2015" name="Genome Announc.">
        <title>Expanding the biotechnology potential of lactobacilli through comparative genomics of 213 strains and associated genera.</title>
        <authorList>
            <person name="Sun Z."/>
            <person name="Harris H.M."/>
            <person name="McCann A."/>
            <person name="Guo C."/>
            <person name="Argimon S."/>
            <person name="Zhang W."/>
            <person name="Yang X."/>
            <person name="Jeffery I.B."/>
            <person name="Cooney J.C."/>
            <person name="Kagawa T.F."/>
            <person name="Liu W."/>
            <person name="Song Y."/>
            <person name="Salvetti E."/>
            <person name="Wrobel A."/>
            <person name="Rasinkangas P."/>
            <person name="Parkhill J."/>
            <person name="Rea M.C."/>
            <person name="O'Sullivan O."/>
            <person name="Ritari J."/>
            <person name="Douillard F.P."/>
            <person name="Paul Ross R."/>
            <person name="Yang R."/>
            <person name="Briner A.E."/>
            <person name="Felis G.E."/>
            <person name="de Vos W.M."/>
            <person name="Barrangou R."/>
            <person name="Klaenhammer T.R."/>
            <person name="Caufield P.W."/>
            <person name="Cui Y."/>
            <person name="Zhang H."/>
            <person name="O'Toole P.W."/>
        </authorList>
    </citation>
    <scope>NUCLEOTIDE SEQUENCE [LARGE SCALE GENOMIC DNA]</scope>
    <source>
        <strain evidence="8 9">DSM 18527</strain>
    </source>
</reference>
<evidence type="ECO:0000256" key="5">
    <source>
        <dbReference type="ARBA" id="ARBA00023136"/>
    </source>
</evidence>
<evidence type="ECO:0000256" key="1">
    <source>
        <dbReference type="ARBA" id="ARBA00004651"/>
    </source>
</evidence>
<dbReference type="AlphaFoldDB" id="X0PN96"/>
<evidence type="ECO:0000313" key="9">
    <source>
        <dbReference type="Proteomes" id="UP000051236"/>
    </source>
</evidence>
<evidence type="ECO:0000256" key="3">
    <source>
        <dbReference type="ARBA" id="ARBA00022692"/>
    </source>
</evidence>
<protein>
    <recommendedName>
        <fullName evidence="7">DUF2179 domain-containing protein</fullName>
    </recommendedName>
</protein>
<dbReference type="InterPro" id="IPR003740">
    <property type="entry name" value="YitT"/>
</dbReference>
<feature type="transmembrane region" description="Helical" evidence="6">
    <location>
        <begin position="83"/>
        <end position="103"/>
    </location>
</feature>
<dbReference type="PATRIC" id="fig|1423734.3.peg.1692"/>
<name>X0PN96_9LACO</name>
<dbReference type="GO" id="GO:0005886">
    <property type="term" value="C:plasma membrane"/>
    <property type="evidence" value="ECO:0007669"/>
    <property type="project" value="UniProtKB-SubCell"/>
</dbReference>
<dbReference type="InterPro" id="IPR051461">
    <property type="entry name" value="UPF0750_membrane"/>
</dbReference>
<keyword evidence="2" id="KW-1003">Cell membrane</keyword>
<dbReference type="STRING" id="1423734.FC83_GL001673"/>
<dbReference type="Pfam" id="PF10035">
    <property type="entry name" value="DUF2179"/>
    <property type="match status" value="1"/>
</dbReference>
<feature type="transmembrane region" description="Helical" evidence="6">
    <location>
        <begin position="148"/>
        <end position="170"/>
    </location>
</feature>
<feature type="transmembrane region" description="Helical" evidence="6">
    <location>
        <begin position="109"/>
        <end position="127"/>
    </location>
</feature>
<feature type="transmembrane region" description="Helical" evidence="6">
    <location>
        <begin position="48"/>
        <end position="71"/>
    </location>
</feature>
<comment type="subcellular location">
    <subcellularLocation>
        <location evidence="1">Cell membrane</location>
        <topology evidence="1">Multi-pass membrane protein</topology>
    </subcellularLocation>
</comment>
<feature type="transmembrane region" description="Helical" evidence="6">
    <location>
        <begin position="12"/>
        <end position="33"/>
    </location>
</feature>
<gene>
    <name evidence="8" type="ORF">FC83_GL001673</name>
</gene>
<evidence type="ECO:0000256" key="4">
    <source>
        <dbReference type="ARBA" id="ARBA00022989"/>
    </source>
</evidence>
<keyword evidence="5 6" id="KW-0472">Membrane</keyword>
<accession>X0PN96</accession>
<dbReference type="InterPro" id="IPR019264">
    <property type="entry name" value="DUF2179"/>
</dbReference>
<dbReference type="PANTHER" id="PTHR33545">
    <property type="entry name" value="UPF0750 MEMBRANE PROTEIN YITT-RELATED"/>
    <property type="match status" value="1"/>
</dbReference>
<evidence type="ECO:0000313" key="8">
    <source>
        <dbReference type="EMBL" id="KRM30538.1"/>
    </source>
</evidence>
<proteinExistence type="predicted"/>
<dbReference type="EMBL" id="AZGA01000088">
    <property type="protein sequence ID" value="KRM30538.1"/>
    <property type="molecule type" value="Genomic_DNA"/>
</dbReference>
<keyword evidence="3 6" id="KW-0812">Transmembrane</keyword>
<organism evidence="8 9">
    <name type="scientific">Agrilactobacillus composti DSM 18527 = JCM 14202</name>
    <dbReference type="NCBI Taxonomy" id="1423734"/>
    <lineage>
        <taxon>Bacteria</taxon>
        <taxon>Bacillati</taxon>
        <taxon>Bacillota</taxon>
        <taxon>Bacilli</taxon>
        <taxon>Lactobacillales</taxon>
        <taxon>Lactobacillaceae</taxon>
        <taxon>Agrilactobacillus</taxon>
    </lineage>
</organism>
<evidence type="ECO:0000256" key="6">
    <source>
        <dbReference type="SAM" id="Phobius"/>
    </source>
</evidence>
<evidence type="ECO:0000256" key="2">
    <source>
        <dbReference type="ARBA" id="ARBA00022475"/>
    </source>
</evidence>
<comment type="caution">
    <text evidence="8">The sequence shown here is derived from an EMBL/GenBank/DDBJ whole genome shotgun (WGS) entry which is preliminary data.</text>
</comment>